<dbReference type="SUPFAM" id="SSF159664">
    <property type="entry name" value="CobE/GbiG C-terminal domain-like"/>
    <property type="match status" value="1"/>
</dbReference>
<comment type="caution">
    <text evidence="2">The sequence shown here is derived from an EMBL/GenBank/DDBJ whole genome shotgun (WGS) entry which is preliminary data.</text>
</comment>
<proteinExistence type="predicted"/>
<keyword evidence="3" id="KW-1185">Reference proteome</keyword>
<name>A0ABT0PFC7_9GAMM</name>
<protein>
    <submittedName>
        <fullName evidence="2">Cobalamin biosynthesis protein</fullName>
    </submittedName>
</protein>
<dbReference type="Gene3D" id="3.30.420.180">
    <property type="entry name" value="CobE/GbiG C-terminal domain"/>
    <property type="match status" value="1"/>
</dbReference>
<accession>A0ABT0PFC7</accession>
<evidence type="ECO:0000313" key="3">
    <source>
        <dbReference type="Proteomes" id="UP001203338"/>
    </source>
</evidence>
<dbReference type="RefSeq" id="WP_249699226.1">
    <property type="nucleotide sequence ID" value="NZ_JAMFLX010000010.1"/>
</dbReference>
<dbReference type="EMBL" id="JAMFLX010000010">
    <property type="protein sequence ID" value="MCL6270077.1"/>
    <property type="molecule type" value="Genomic_DNA"/>
</dbReference>
<feature type="domain" description="CobE/GbiG C-terminal" evidence="1">
    <location>
        <begin position="6"/>
        <end position="111"/>
    </location>
</feature>
<sequence length="134" mass="14761">MIGNFVVGVHSIRGTPLEVIGQGVMQRLDQLDIDIRDVTKVASIHLKKFDPAYDEFARVHDVPFVTCDAEALWSVSAPAQGCMGLGWFSPAAVSERAALFFSEARQLLAPTFLFQLCYGQHYVVVSICRDSVSL</sequence>
<gene>
    <name evidence="2" type="ORF">M3P05_09045</name>
</gene>
<dbReference type="InterPro" id="IPR002750">
    <property type="entry name" value="CobE/GbiG_C"/>
</dbReference>
<dbReference type="InterPro" id="IPR036518">
    <property type="entry name" value="CobE/GbiG_C_sf"/>
</dbReference>
<dbReference type="Pfam" id="PF01890">
    <property type="entry name" value="CbiG_C"/>
    <property type="match status" value="1"/>
</dbReference>
<evidence type="ECO:0000313" key="2">
    <source>
        <dbReference type="EMBL" id="MCL6270077.1"/>
    </source>
</evidence>
<reference evidence="2 3" key="1">
    <citation type="submission" date="2022-05" db="EMBL/GenBank/DDBJ databases">
        <authorList>
            <person name="Park J.-S."/>
        </authorList>
    </citation>
    <scope>NUCLEOTIDE SEQUENCE [LARGE SCALE GENOMIC DNA]</scope>
    <source>
        <strain evidence="2 3">2012CJ34-2</strain>
    </source>
</reference>
<dbReference type="Proteomes" id="UP001203338">
    <property type="component" value="Unassembled WGS sequence"/>
</dbReference>
<evidence type="ECO:0000259" key="1">
    <source>
        <dbReference type="Pfam" id="PF01890"/>
    </source>
</evidence>
<organism evidence="2 3">
    <name type="scientific">Parendozoicomonas callyspongiae</name>
    <dbReference type="NCBI Taxonomy" id="2942213"/>
    <lineage>
        <taxon>Bacteria</taxon>
        <taxon>Pseudomonadati</taxon>
        <taxon>Pseudomonadota</taxon>
        <taxon>Gammaproteobacteria</taxon>
        <taxon>Oceanospirillales</taxon>
        <taxon>Endozoicomonadaceae</taxon>
        <taxon>Parendozoicomonas</taxon>
    </lineage>
</organism>